<dbReference type="Pfam" id="PF03739">
    <property type="entry name" value="LptF_LptG"/>
    <property type="match status" value="1"/>
</dbReference>
<dbReference type="GO" id="GO:0043190">
    <property type="term" value="C:ATP-binding cassette (ABC) transporter complex"/>
    <property type="evidence" value="ECO:0007669"/>
    <property type="project" value="TreeGrafter"/>
</dbReference>
<dbReference type="Proteomes" id="UP000727962">
    <property type="component" value="Unassembled WGS sequence"/>
</dbReference>
<evidence type="ECO:0000256" key="6">
    <source>
        <dbReference type="SAM" id="Phobius"/>
    </source>
</evidence>
<feature type="transmembrane region" description="Helical" evidence="6">
    <location>
        <begin position="21"/>
        <end position="39"/>
    </location>
</feature>
<evidence type="ECO:0000256" key="4">
    <source>
        <dbReference type="ARBA" id="ARBA00022989"/>
    </source>
</evidence>
<organism evidence="7 8">
    <name type="scientific">Fimbriimonas ginsengisoli</name>
    <dbReference type="NCBI Taxonomy" id="1005039"/>
    <lineage>
        <taxon>Bacteria</taxon>
        <taxon>Bacillati</taxon>
        <taxon>Armatimonadota</taxon>
        <taxon>Fimbriimonadia</taxon>
        <taxon>Fimbriimonadales</taxon>
        <taxon>Fimbriimonadaceae</taxon>
        <taxon>Fimbriimonas</taxon>
    </lineage>
</organism>
<keyword evidence="4 6" id="KW-1133">Transmembrane helix</keyword>
<evidence type="ECO:0000313" key="7">
    <source>
        <dbReference type="EMBL" id="MBI1756241.1"/>
    </source>
</evidence>
<evidence type="ECO:0000313" key="8">
    <source>
        <dbReference type="Proteomes" id="UP000727962"/>
    </source>
</evidence>
<feature type="transmembrane region" description="Helical" evidence="6">
    <location>
        <begin position="323"/>
        <end position="344"/>
    </location>
</feature>
<reference evidence="7" key="1">
    <citation type="submission" date="2020-07" db="EMBL/GenBank/DDBJ databases">
        <title>Huge and variable diversity of episymbiotic CPR bacteria and DPANN archaea in groundwater ecosystems.</title>
        <authorList>
            <person name="He C.Y."/>
            <person name="Keren R."/>
            <person name="Whittaker M."/>
            <person name="Farag I.F."/>
            <person name="Doudna J."/>
            <person name="Cate J.H.D."/>
            <person name="Banfield J.F."/>
        </authorList>
    </citation>
    <scope>NUCLEOTIDE SEQUENCE</scope>
    <source>
        <strain evidence="7">NC_groundwater_17_Pr7_B-0.1um_64_12</strain>
    </source>
</reference>
<evidence type="ECO:0000256" key="3">
    <source>
        <dbReference type="ARBA" id="ARBA00022692"/>
    </source>
</evidence>
<feature type="transmembrane region" description="Helical" evidence="6">
    <location>
        <begin position="298"/>
        <end position="316"/>
    </location>
</feature>
<dbReference type="EMBL" id="JACOSL010000026">
    <property type="protein sequence ID" value="MBI1756241.1"/>
    <property type="molecule type" value="Genomic_DNA"/>
</dbReference>
<keyword evidence="3 6" id="KW-0812">Transmembrane</keyword>
<dbReference type="GO" id="GO:0015920">
    <property type="term" value="P:lipopolysaccharide transport"/>
    <property type="evidence" value="ECO:0007669"/>
    <property type="project" value="TreeGrafter"/>
</dbReference>
<comment type="caution">
    <text evidence="7">The sequence shown here is derived from an EMBL/GenBank/DDBJ whole genome shotgun (WGS) entry which is preliminary data.</text>
</comment>
<proteinExistence type="predicted"/>
<dbReference type="PANTHER" id="PTHR33529:SF6">
    <property type="entry name" value="YJGP_YJGQ FAMILY PERMEASE"/>
    <property type="match status" value="1"/>
</dbReference>
<sequence>MRFLGLRQIDRLVIQELVGPWLFGVAMFTVLIVAATYLFRLTDYVVHGVATATVLELTALIIPSVMVKTFAMAVLLATLLAFGRFSSDSEGVALRASGASVYRMMRPVALFAFLVAAIAFALNETLVPTANIRFIALQADIAKKLDVKAMQPAGQPIYQSGRLVGQMMAADFNLRTQTLREATVVAYDKRGHASSTLQAKELEFDSAQFEQGGGWRIRGGATLTSADGRTVIHIDDQAWPREVPRLNLTPENLLAARGRDTDSFSMTEVLEQIRKAKAEMQVSTEQIANLEYGYWNKIALPLAAIVYGLLGAPLGIRGHRTGTAVGFALSIAIIFGYVTLANLMNVYAMGGQIPPYLASFSPLAIGSLFAGVIMWRRNL</sequence>
<protein>
    <submittedName>
        <fullName evidence="7">LptF/LptG family permease</fullName>
    </submittedName>
</protein>
<feature type="transmembrane region" description="Helical" evidence="6">
    <location>
        <begin position="59"/>
        <end position="83"/>
    </location>
</feature>
<dbReference type="PANTHER" id="PTHR33529">
    <property type="entry name" value="SLR0882 PROTEIN-RELATED"/>
    <property type="match status" value="1"/>
</dbReference>
<accession>A0A931PW36</accession>
<feature type="transmembrane region" description="Helical" evidence="6">
    <location>
        <begin position="104"/>
        <end position="122"/>
    </location>
</feature>
<feature type="transmembrane region" description="Helical" evidence="6">
    <location>
        <begin position="356"/>
        <end position="375"/>
    </location>
</feature>
<keyword evidence="5 6" id="KW-0472">Membrane</keyword>
<dbReference type="InterPro" id="IPR005495">
    <property type="entry name" value="LptG/LptF_permease"/>
</dbReference>
<evidence type="ECO:0000256" key="2">
    <source>
        <dbReference type="ARBA" id="ARBA00022475"/>
    </source>
</evidence>
<dbReference type="AlphaFoldDB" id="A0A931PW36"/>
<evidence type="ECO:0000256" key="1">
    <source>
        <dbReference type="ARBA" id="ARBA00004651"/>
    </source>
</evidence>
<evidence type="ECO:0000256" key="5">
    <source>
        <dbReference type="ARBA" id="ARBA00023136"/>
    </source>
</evidence>
<comment type="subcellular location">
    <subcellularLocation>
        <location evidence="1">Cell membrane</location>
        <topology evidence="1">Multi-pass membrane protein</topology>
    </subcellularLocation>
</comment>
<gene>
    <name evidence="7" type="ORF">HYR64_03940</name>
</gene>
<keyword evidence="2" id="KW-1003">Cell membrane</keyword>
<name>A0A931PW36_FIMGI</name>